<dbReference type="SUPFAM" id="SSF48452">
    <property type="entry name" value="TPR-like"/>
    <property type="match status" value="1"/>
</dbReference>
<evidence type="ECO:0000313" key="2">
    <source>
        <dbReference type="Proteomes" id="UP000033393"/>
    </source>
</evidence>
<dbReference type="InterPro" id="IPR011990">
    <property type="entry name" value="TPR-like_helical_dom_sf"/>
</dbReference>
<dbReference type="Proteomes" id="UP000033393">
    <property type="component" value="Unassembled WGS sequence"/>
</dbReference>
<reference evidence="1 2" key="1">
    <citation type="submission" date="2015-02" db="EMBL/GenBank/DDBJ databases">
        <authorList>
            <person name="Ju K.-S."/>
            <person name="Doroghazi J.R."/>
            <person name="Metcalf W."/>
        </authorList>
    </citation>
    <scope>NUCLEOTIDE SEQUENCE [LARGE SCALE GENOMIC DNA]</scope>
    <source>
        <strain evidence="1 2">NRRL B-16140</strain>
    </source>
</reference>
<gene>
    <name evidence="1" type="ORF">UK23_27005</name>
</gene>
<protein>
    <submittedName>
        <fullName evidence="1">Uncharacterized protein</fullName>
    </submittedName>
</protein>
<sequence length="409" mass="44904">MRAVAVMAAATPLLGGKARAQGDDADALFKAGKFEQAGRVYEEIFRRDPRNVHAASQRGYVALLSNKFADAEKYLGAAVALAPADQAINRKMADCFIRQDKLGQAAPHLRAAGSEAEAEWCEAFRGQPYEIRGDTARLPWLQMDPIPQVEGSLNGGPPKRLSFYTRVGPLNVSARVAEQAGIQVVAKEKVEYLDKWFYYGILESFRLGDLELRNIPVHWSDGEPSTGSDGTFGTSIFYHLLTTVDYAGRRLILRRRTPENSRQARIAAERAGAEPLPLWLVRDHLILSRGSFADSGPRVVGLHVGGIGSNVAGVFRGTAEELRIRIDHERPEESAAGGLPITVYPCYPKEVRLGNAFAKGAYSVTSERNLHDGHGFDVLGDFAHSFYKPYNVTLDFTAMKVYLARGAAR</sequence>
<proteinExistence type="predicted"/>
<accession>A0A0F0GPF7</accession>
<organism evidence="1 2">
    <name type="scientific">Lentzea aerocolonigenes</name>
    <name type="common">Lechevalieria aerocolonigenes</name>
    <name type="synonym">Saccharothrix aerocolonigenes</name>
    <dbReference type="NCBI Taxonomy" id="68170"/>
    <lineage>
        <taxon>Bacteria</taxon>
        <taxon>Bacillati</taxon>
        <taxon>Actinomycetota</taxon>
        <taxon>Actinomycetes</taxon>
        <taxon>Pseudonocardiales</taxon>
        <taxon>Pseudonocardiaceae</taxon>
        <taxon>Lentzea</taxon>
    </lineage>
</organism>
<dbReference type="AlphaFoldDB" id="A0A0F0GPF7"/>
<keyword evidence="2" id="KW-1185">Reference proteome</keyword>
<name>A0A0F0GPF7_LENAE</name>
<dbReference type="Gene3D" id="1.25.40.10">
    <property type="entry name" value="Tetratricopeptide repeat domain"/>
    <property type="match status" value="1"/>
</dbReference>
<dbReference type="PATRIC" id="fig|68170.10.peg.6965"/>
<comment type="caution">
    <text evidence="1">The sequence shown here is derived from an EMBL/GenBank/DDBJ whole genome shotgun (WGS) entry which is preliminary data.</text>
</comment>
<evidence type="ECO:0000313" key="1">
    <source>
        <dbReference type="EMBL" id="KJK45195.1"/>
    </source>
</evidence>
<dbReference type="EMBL" id="JYJG01000222">
    <property type="protein sequence ID" value="KJK45195.1"/>
    <property type="molecule type" value="Genomic_DNA"/>
</dbReference>